<dbReference type="Gene3D" id="3.40.630.30">
    <property type="match status" value="1"/>
</dbReference>
<accession>A0A6N2ZLM8</accession>
<feature type="domain" description="N-acetyltransferase" evidence="1">
    <location>
        <begin position="11"/>
        <end position="163"/>
    </location>
</feature>
<dbReference type="SUPFAM" id="SSF55729">
    <property type="entry name" value="Acyl-CoA N-acyltransferases (Nat)"/>
    <property type="match status" value="1"/>
</dbReference>
<dbReference type="InterPro" id="IPR016181">
    <property type="entry name" value="Acyl_CoA_acyltransferase"/>
</dbReference>
<dbReference type="InterPro" id="IPR000182">
    <property type="entry name" value="GNAT_dom"/>
</dbReference>
<dbReference type="GO" id="GO:0004145">
    <property type="term" value="F:diamine N-acetyltransferase activity"/>
    <property type="evidence" value="ECO:0007669"/>
    <property type="project" value="UniProtKB-EC"/>
</dbReference>
<evidence type="ECO:0000313" key="2">
    <source>
        <dbReference type="EMBL" id="VYT78967.1"/>
    </source>
</evidence>
<dbReference type="AlphaFoldDB" id="A0A6N2ZLM8"/>
<reference evidence="2" key="1">
    <citation type="submission" date="2019-11" db="EMBL/GenBank/DDBJ databases">
        <authorList>
            <person name="Feng L."/>
        </authorList>
    </citation>
    <scope>NUCLEOTIDE SEQUENCE</scope>
    <source>
        <strain evidence="2">CParaputrificumLFYP93</strain>
    </source>
</reference>
<sequence length="188" mass="21707">MHHKVLVGEKVYLSPRNSEDYKQYTEWINNLEISTLSGSAHIIKTEMEEKEYLESKTNDYNFGIIEAKTDKLLGSISLANIDHINRTAEFGIFIGDKNYHGNGYGSEAITLLLDYGFNILNLNNIRLTTFSYNKRAIRCYEKVGFKMIGKIREGKIIAGKKYDLILMDMLASEFKSSKIYYYLNNDKK</sequence>
<protein>
    <submittedName>
        <fullName evidence="2">Spermidine N(1)-acetyltransferase</fullName>
        <ecNumber evidence="2">2.3.1.57</ecNumber>
    </submittedName>
</protein>
<gene>
    <name evidence="2" type="primary">speG</name>
    <name evidence="2" type="ORF">CPLFYP93_00598</name>
</gene>
<evidence type="ECO:0000259" key="1">
    <source>
        <dbReference type="PROSITE" id="PS51186"/>
    </source>
</evidence>
<dbReference type="EMBL" id="CACRTV010000021">
    <property type="protein sequence ID" value="VYT78967.1"/>
    <property type="molecule type" value="Genomic_DNA"/>
</dbReference>
<dbReference type="EC" id="2.3.1.57" evidence="2"/>
<keyword evidence="2" id="KW-0808">Transferase</keyword>
<dbReference type="PANTHER" id="PTHR43415">
    <property type="entry name" value="SPERMIDINE N(1)-ACETYLTRANSFERASE"/>
    <property type="match status" value="1"/>
</dbReference>
<dbReference type="PROSITE" id="PS51186">
    <property type="entry name" value="GNAT"/>
    <property type="match status" value="1"/>
</dbReference>
<proteinExistence type="predicted"/>
<dbReference type="PANTHER" id="PTHR43415:SF3">
    <property type="entry name" value="GNAT-FAMILY ACETYLTRANSFERASE"/>
    <property type="match status" value="1"/>
</dbReference>
<dbReference type="Pfam" id="PF13302">
    <property type="entry name" value="Acetyltransf_3"/>
    <property type="match status" value="1"/>
</dbReference>
<organism evidence="2">
    <name type="scientific">Clostridium paraputrificum</name>
    <dbReference type="NCBI Taxonomy" id="29363"/>
    <lineage>
        <taxon>Bacteria</taxon>
        <taxon>Bacillati</taxon>
        <taxon>Bacillota</taxon>
        <taxon>Clostridia</taxon>
        <taxon>Eubacteriales</taxon>
        <taxon>Clostridiaceae</taxon>
        <taxon>Clostridium</taxon>
    </lineage>
</organism>
<name>A0A6N2ZLM8_9CLOT</name>
<dbReference type="RefSeq" id="WP_156559118.1">
    <property type="nucleotide sequence ID" value="NZ_CACRTV010000021.1"/>
</dbReference>
<keyword evidence="2" id="KW-0012">Acyltransferase</keyword>